<dbReference type="Proteomes" id="UP000447545">
    <property type="component" value="Unassembled WGS sequence"/>
</dbReference>
<feature type="non-terminal residue" evidence="1">
    <location>
        <position position="87"/>
    </location>
</feature>
<gene>
    <name evidence="1" type="primary">polYB</name>
    <name evidence="1" type="synonym">yqjW</name>
    <name evidence="1" type="ORF">F1003_15930</name>
</gene>
<keyword evidence="1" id="KW-0548">Nucleotidyltransferase</keyword>
<dbReference type="SUPFAM" id="SSF56672">
    <property type="entry name" value="DNA/RNA polymerases"/>
    <property type="match status" value="1"/>
</dbReference>
<dbReference type="InterPro" id="IPR043502">
    <property type="entry name" value="DNA/RNA_pol_sf"/>
</dbReference>
<comment type="caution">
    <text evidence="1">The sequence shown here is derived from an EMBL/GenBank/DDBJ whole genome shotgun (WGS) entry which is preliminary data.</text>
</comment>
<organism evidence="1 2">
    <name type="scientific">Winogradskyella ouciana</name>
    <dbReference type="NCBI Taxonomy" id="2608631"/>
    <lineage>
        <taxon>Bacteria</taxon>
        <taxon>Pseudomonadati</taxon>
        <taxon>Bacteroidota</taxon>
        <taxon>Flavobacteriia</taxon>
        <taxon>Flavobacteriales</taxon>
        <taxon>Flavobacteriaceae</taxon>
        <taxon>Winogradskyella</taxon>
    </lineage>
</organism>
<feature type="non-terminal residue" evidence="1">
    <location>
        <position position="1"/>
    </location>
</feature>
<dbReference type="Gene3D" id="1.10.150.20">
    <property type="entry name" value="5' to 3' exonuclease, C-terminal subdomain"/>
    <property type="match status" value="1"/>
</dbReference>
<accession>A0A7K1GGH7</accession>
<name>A0A7K1GGH7_9FLAO</name>
<reference evidence="1 2" key="1">
    <citation type="submission" date="2019-11" db="EMBL/GenBank/DDBJ databases">
        <title>Winogradskyella ouciana sp. nov., isolated from the hadal seawater of the Mariana Trench.</title>
        <authorList>
            <person name="Liu R."/>
        </authorList>
    </citation>
    <scope>NUCLEOTIDE SEQUENCE [LARGE SCALE GENOMIC DNA]</scope>
    <source>
        <strain evidence="1 2">ZXX205</strain>
    </source>
</reference>
<evidence type="ECO:0000313" key="1">
    <source>
        <dbReference type="EMBL" id="MTE28412.1"/>
    </source>
</evidence>
<dbReference type="EMBL" id="WJYA01000154">
    <property type="protein sequence ID" value="MTE28412.1"/>
    <property type="molecule type" value="Genomic_DNA"/>
</dbReference>
<dbReference type="GO" id="GO:0003887">
    <property type="term" value="F:DNA-directed DNA polymerase activity"/>
    <property type="evidence" value="ECO:0007669"/>
    <property type="project" value="UniProtKB-EC"/>
</dbReference>
<dbReference type="GO" id="GO:0009432">
    <property type="term" value="P:SOS response"/>
    <property type="evidence" value="ECO:0007669"/>
    <property type="project" value="TreeGrafter"/>
</dbReference>
<dbReference type="GO" id="GO:0042276">
    <property type="term" value="P:error-prone translesion synthesis"/>
    <property type="evidence" value="ECO:0007669"/>
    <property type="project" value="TreeGrafter"/>
</dbReference>
<sequence length="87" mass="9633">GPNKALAKMACDHFAKKNASGIHRLDMSNIRQDLWPLPVGKLFGIGKRMEHHLRRMGISTIGGLAGHPAELLKKRWGINGELLQRTA</sequence>
<dbReference type="InterPro" id="IPR050116">
    <property type="entry name" value="DNA_polymerase-Y"/>
</dbReference>
<dbReference type="PANTHER" id="PTHR11076">
    <property type="entry name" value="DNA REPAIR POLYMERASE UMUC / TRANSFERASE FAMILY MEMBER"/>
    <property type="match status" value="1"/>
</dbReference>
<dbReference type="EC" id="2.7.7.7" evidence="1"/>
<dbReference type="PANTHER" id="PTHR11076:SF35">
    <property type="entry name" value="DNA REPAIR PROTEIN HOMOLOG YOBH"/>
    <property type="match status" value="1"/>
</dbReference>
<evidence type="ECO:0000313" key="2">
    <source>
        <dbReference type="Proteomes" id="UP000447545"/>
    </source>
</evidence>
<keyword evidence="1" id="KW-0808">Transferase</keyword>
<protein>
    <submittedName>
        <fullName evidence="1">DNA polymerase IV</fullName>
        <ecNumber evidence="1">2.7.7.7</ecNumber>
    </submittedName>
</protein>
<dbReference type="GO" id="GO:0005829">
    <property type="term" value="C:cytosol"/>
    <property type="evidence" value="ECO:0007669"/>
    <property type="project" value="TreeGrafter"/>
</dbReference>
<dbReference type="AlphaFoldDB" id="A0A7K1GGH7"/>
<keyword evidence="2" id="KW-1185">Reference proteome</keyword>
<proteinExistence type="predicted"/>